<dbReference type="AlphaFoldDB" id="A0AAD7A9H3"/>
<accession>A0AAD7A9H3</accession>
<feature type="domain" description="MYND-type" evidence="5">
    <location>
        <begin position="315"/>
        <end position="355"/>
    </location>
</feature>
<dbReference type="EMBL" id="JARIHO010000012">
    <property type="protein sequence ID" value="KAJ7352312.1"/>
    <property type="molecule type" value="Genomic_DNA"/>
</dbReference>
<name>A0AAD7A9H3_9AGAR</name>
<organism evidence="6 7">
    <name type="scientific">Mycena albidolilacea</name>
    <dbReference type="NCBI Taxonomy" id="1033008"/>
    <lineage>
        <taxon>Eukaryota</taxon>
        <taxon>Fungi</taxon>
        <taxon>Dikarya</taxon>
        <taxon>Basidiomycota</taxon>
        <taxon>Agaricomycotina</taxon>
        <taxon>Agaricomycetes</taxon>
        <taxon>Agaricomycetidae</taxon>
        <taxon>Agaricales</taxon>
        <taxon>Marasmiineae</taxon>
        <taxon>Mycenaceae</taxon>
        <taxon>Mycena</taxon>
    </lineage>
</organism>
<gene>
    <name evidence="6" type="ORF">DFH08DRAFT_1078021</name>
</gene>
<keyword evidence="7" id="KW-1185">Reference proteome</keyword>
<dbReference type="GO" id="GO:0008270">
    <property type="term" value="F:zinc ion binding"/>
    <property type="evidence" value="ECO:0007669"/>
    <property type="project" value="UniProtKB-KW"/>
</dbReference>
<evidence type="ECO:0000313" key="6">
    <source>
        <dbReference type="EMBL" id="KAJ7352312.1"/>
    </source>
</evidence>
<evidence type="ECO:0000256" key="2">
    <source>
        <dbReference type="ARBA" id="ARBA00022771"/>
    </source>
</evidence>
<dbReference type="SUPFAM" id="SSF144232">
    <property type="entry name" value="HIT/MYND zinc finger-like"/>
    <property type="match status" value="1"/>
</dbReference>
<evidence type="ECO:0000256" key="1">
    <source>
        <dbReference type="ARBA" id="ARBA00022723"/>
    </source>
</evidence>
<evidence type="ECO:0000256" key="4">
    <source>
        <dbReference type="PROSITE-ProRule" id="PRU00134"/>
    </source>
</evidence>
<dbReference type="PROSITE" id="PS50865">
    <property type="entry name" value="ZF_MYND_2"/>
    <property type="match status" value="1"/>
</dbReference>
<dbReference type="Gene3D" id="6.10.140.2220">
    <property type="match status" value="1"/>
</dbReference>
<protein>
    <recommendedName>
        <fullName evidence="5">MYND-type domain-containing protein</fullName>
    </recommendedName>
</protein>
<dbReference type="Pfam" id="PF01753">
    <property type="entry name" value="zf-MYND"/>
    <property type="match status" value="1"/>
</dbReference>
<dbReference type="Proteomes" id="UP001218218">
    <property type="component" value="Unassembled WGS sequence"/>
</dbReference>
<keyword evidence="3" id="KW-0862">Zinc</keyword>
<evidence type="ECO:0000256" key="3">
    <source>
        <dbReference type="ARBA" id="ARBA00022833"/>
    </source>
</evidence>
<reference evidence="6" key="1">
    <citation type="submission" date="2023-03" db="EMBL/GenBank/DDBJ databases">
        <title>Massive genome expansion in bonnet fungi (Mycena s.s.) driven by repeated elements and novel gene families across ecological guilds.</title>
        <authorList>
            <consortium name="Lawrence Berkeley National Laboratory"/>
            <person name="Harder C.B."/>
            <person name="Miyauchi S."/>
            <person name="Viragh M."/>
            <person name="Kuo A."/>
            <person name="Thoen E."/>
            <person name="Andreopoulos B."/>
            <person name="Lu D."/>
            <person name="Skrede I."/>
            <person name="Drula E."/>
            <person name="Henrissat B."/>
            <person name="Morin E."/>
            <person name="Kohler A."/>
            <person name="Barry K."/>
            <person name="LaButti K."/>
            <person name="Morin E."/>
            <person name="Salamov A."/>
            <person name="Lipzen A."/>
            <person name="Mereny Z."/>
            <person name="Hegedus B."/>
            <person name="Baldrian P."/>
            <person name="Stursova M."/>
            <person name="Weitz H."/>
            <person name="Taylor A."/>
            <person name="Grigoriev I.V."/>
            <person name="Nagy L.G."/>
            <person name="Martin F."/>
            <person name="Kauserud H."/>
        </authorList>
    </citation>
    <scope>NUCLEOTIDE SEQUENCE</scope>
    <source>
        <strain evidence="6">CBHHK002</strain>
    </source>
</reference>
<sequence length="408" mass="45919">MASNALLGVPHAIQSLQDPNNPTFCCRYYICLLSQIEPEDAHMRHNWENPIILHALDNSDDLQFRDQVGWVADSTSLLDVLSAFITTNRSRADMAALARRMEHCECDRNDRLVDSMHAWEWNLTAYCRDPDGRPRLPGPPTARPSGLRWPRNRRQCLVGSDEAAATMLCRWLDVYPILSLLRVIAATPASFGRVVLVPFLLSAHLPKNLVAILKRGVDSLPPDFGGDFNPFGSVYPITLVFTMMKELVSIDDGGLSMGGIIHAKLVLPFDEVQYHTKILASSQRCRTIILDVQKPHELARNVMLTLAELPPQCMSAKCAKPAPESLCSACRRVAYCNTECQSYDWNGPLPHKKNPIPPQLDVDEFQLAVQHAVPLLDVMAFNKYMIEDDRIRKVVNDKYSARYTRSLD</sequence>
<keyword evidence="2 4" id="KW-0863">Zinc-finger</keyword>
<evidence type="ECO:0000313" key="7">
    <source>
        <dbReference type="Proteomes" id="UP001218218"/>
    </source>
</evidence>
<dbReference type="InterPro" id="IPR002893">
    <property type="entry name" value="Znf_MYND"/>
</dbReference>
<evidence type="ECO:0000259" key="5">
    <source>
        <dbReference type="PROSITE" id="PS50865"/>
    </source>
</evidence>
<comment type="caution">
    <text evidence="6">The sequence shown here is derived from an EMBL/GenBank/DDBJ whole genome shotgun (WGS) entry which is preliminary data.</text>
</comment>
<proteinExistence type="predicted"/>
<keyword evidence="1" id="KW-0479">Metal-binding</keyword>